<name>Q024F6_SOLUE</name>
<dbReference type="eggNOG" id="COG0529">
    <property type="taxonomic scope" value="Bacteria"/>
</dbReference>
<dbReference type="STRING" id="234267.Acid_2631"/>
<protein>
    <submittedName>
        <fullName evidence="1">Uncharacterized protein</fullName>
    </submittedName>
</protein>
<dbReference type="OrthoDB" id="3819922at2"/>
<reference evidence="1" key="1">
    <citation type="submission" date="2006-10" db="EMBL/GenBank/DDBJ databases">
        <title>Complete sequence of Solibacter usitatus Ellin6076.</title>
        <authorList>
            <consortium name="US DOE Joint Genome Institute"/>
            <person name="Copeland A."/>
            <person name="Lucas S."/>
            <person name="Lapidus A."/>
            <person name="Barry K."/>
            <person name="Detter J.C."/>
            <person name="Glavina del Rio T."/>
            <person name="Hammon N."/>
            <person name="Israni S."/>
            <person name="Dalin E."/>
            <person name="Tice H."/>
            <person name="Pitluck S."/>
            <person name="Thompson L.S."/>
            <person name="Brettin T."/>
            <person name="Bruce D."/>
            <person name="Han C."/>
            <person name="Tapia R."/>
            <person name="Gilna P."/>
            <person name="Schmutz J."/>
            <person name="Larimer F."/>
            <person name="Land M."/>
            <person name="Hauser L."/>
            <person name="Kyrpides N."/>
            <person name="Mikhailova N."/>
            <person name="Janssen P.H."/>
            <person name="Kuske C.R."/>
            <person name="Richardson P."/>
        </authorList>
    </citation>
    <scope>NUCLEOTIDE SEQUENCE</scope>
    <source>
        <strain evidence="1">Ellin6076</strain>
    </source>
</reference>
<dbReference type="PANTHER" id="PTHR37807">
    <property type="entry name" value="OS07G0160300 PROTEIN"/>
    <property type="match status" value="1"/>
</dbReference>
<evidence type="ECO:0000313" key="1">
    <source>
        <dbReference type="EMBL" id="ABJ83620.1"/>
    </source>
</evidence>
<dbReference type="SUPFAM" id="SSF52540">
    <property type="entry name" value="P-loop containing nucleoside triphosphate hydrolases"/>
    <property type="match status" value="1"/>
</dbReference>
<accession>Q024F6</accession>
<dbReference type="EMBL" id="CP000473">
    <property type="protein sequence ID" value="ABJ83620.1"/>
    <property type="molecule type" value="Genomic_DNA"/>
</dbReference>
<dbReference type="InterPro" id="IPR027417">
    <property type="entry name" value="P-loop_NTPase"/>
</dbReference>
<organism evidence="1">
    <name type="scientific">Solibacter usitatus (strain Ellin6076)</name>
    <dbReference type="NCBI Taxonomy" id="234267"/>
    <lineage>
        <taxon>Bacteria</taxon>
        <taxon>Pseudomonadati</taxon>
        <taxon>Acidobacteriota</taxon>
        <taxon>Terriglobia</taxon>
        <taxon>Bryobacterales</taxon>
        <taxon>Solibacteraceae</taxon>
        <taxon>Candidatus Solibacter</taxon>
    </lineage>
</organism>
<dbReference type="Gene3D" id="3.40.50.300">
    <property type="entry name" value="P-loop containing nucleotide triphosphate hydrolases"/>
    <property type="match status" value="1"/>
</dbReference>
<proteinExistence type="predicted"/>
<dbReference type="PANTHER" id="PTHR37807:SF3">
    <property type="entry name" value="OS07G0160300 PROTEIN"/>
    <property type="match status" value="1"/>
</dbReference>
<gene>
    <name evidence="1" type="ordered locus">Acid_2631</name>
</gene>
<dbReference type="InParanoid" id="Q024F6"/>
<sequence>MVIVFAGPPCAGKSTIAAEVARRLALPHLSMDATRRRLLPDAAHTRADRAVAYRAMLFAAELLHRAGAGVVLDAPYGHEEDRDAIRAMAPLWIECRVGADTAVQRFRERGPDTIRLDLTDDLVRAMVTDYRYTGWGLTLDTERLSLDECVTRALAWISLPTAPAPTSRGR</sequence>
<dbReference type="KEGG" id="sus:Acid_2631"/>
<dbReference type="HOGENOM" id="CLU_1569682_0_0_0"/>
<dbReference type="Pfam" id="PF13671">
    <property type="entry name" value="AAA_33"/>
    <property type="match status" value="1"/>
</dbReference>
<dbReference type="AlphaFoldDB" id="Q024F6"/>